<keyword evidence="3" id="KW-1185">Reference proteome</keyword>
<organism evidence="2 3">
    <name type="scientific">Hibiscus sabdariffa</name>
    <name type="common">roselle</name>
    <dbReference type="NCBI Taxonomy" id="183260"/>
    <lineage>
        <taxon>Eukaryota</taxon>
        <taxon>Viridiplantae</taxon>
        <taxon>Streptophyta</taxon>
        <taxon>Embryophyta</taxon>
        <taxon>Tracheophyta</taxon>
        <taxon>Spermatophyta</taxon>
        <taxon>Magnoliopsida</taxon>
        <taxon>eudicotyledons</taxon>
        <taxon>Gunneridae</taxon>
        <taxon>Pentapetalae</taxon>
        <taxon>rosids</taxon>
        <taxon>malvids</taxon>
        <taxon>Malvales</taxon>
        <taxon>Malvaceae</taxon>
        <taxon>Malvoideae</taxon>
        <taxon>Hibiscus</taxon>
    </lineage>
</organism>
<proteinExistence type="predicted"/>
<evidence type="ECO:0000256" key="1">
    <source>
        <dbReference type="SAM" id="MobiDB-lite"/>
    </source>
</evidence>
<evidence type="ECO:0000313" key="2">
    <source>
        <dbReference type="EMBL" id="KAK8972944.1"/>
    </source>
</evidence>
<sequence>MRNETELQDPPSGYGKMADGACLGGEDPSPLVDFLEPPLGYNKSFNGAEWMCGCSSFVTESGSYKTDQDGCSSVDLLGLDKCGFCRGRGSYMVLTNSDWRHLEQLAWGKVEPLGAGQSLATQGNWAMF</sequence>
<dbReference type="EMBL" id="JBBPBN010000199">
    <property type="protein sequence ID" value="KAK8972944.1"/>
    <property type="molecule type" value="Genomic_DNA"/>
</dbReference>
<comment type="caution">
    <text evidence="2">The sequence shown here is derived from an EMBL/GenBank/DDBJ whole genome shotgun (WGS) entry which is preliminary data.</text>
</comment>
<accession>A0ABR2N9W9</accession>
<gene>
    <name evidence="2" type="ORF">V6N11_025440</name>
</gene>
<feature type="region of interest" description="Disordered" evidence="1">
    <location>
        <begin position="1"/>
        <end position="22"/>
    </location>
</feature>
<name>A0ABR2N9W9_9ROSI</name>
<dbReference type="Proteomes" id="UP001396334">
    <property type="component" value="Unassembled WGS sequence"/>
</dbReference>
<evidence type="ECO:0000313" key="3">
    <source>
        <dbReference type="Proteomes" id="UP001396334"/>
    </source>
</evidence>
<reference evidence="2 3" key="1">
    <citation type="journal article" date="2024" name="G3 (Bethesda)">
        <title>Genome assembly of Hibiscus sabdariffa L. provides insights into metabolisms of medicinal natural products.</title>
        <authorList>
            <person name="Kim T."/>
        </authorList>
    </citation>
    <scope>NUCLEOTIDE SEQUENCE [LARGE SCALE GENOMIC DNA]</scope>
    <source>
        <strain evidence="2">TK-2024</strain>
        <tissue evidence="2">Old leaves</tissue>
    </source>
</reference>
<protein>
    <submittedName>
        <fullName evidence="2">Uncharacterized protein</fullName>
    </submittedName>
</protein>